<evidence type="ECO:0000259" key="3">
    <source>
        <dbReference type="PROSITE" id="PS50263"/>
    </source>
</evidence>
<dbReference type="OrthoDB" id="10250282at2759"/>
<dbReference type="InterPro" id="IPR040154">
    <property type="entry name" value="Biotinidase/VNN"/>
</dbReference>
<organism evidence="4 5">
    <name type="scientific">Mytilus coruscus</name>
    <name type="common">Sea mussel</name>
    <dbReference type="NCBI Taxonomy" id="42192"/>
    <lineage>
        <taxon>Eukaryota</taxon>
        <taxon>Metazoa</taxon>
        <taxon>Spiralia</taxon>
        <taxon>Lophotrochozoa</taxon>
        <taxon>Mollusca</taxon>
        <taxon>Bivalvia</taxon>
        <taxon>Autobranchia</taxon>
        <taxon>Pteriomorphia</taxon>
        <taxon>Mytilida</taxon>
        <taxon>Mytiloidea</taxon>
        <taxon>Mytilidae</taxon>
        <taxon>Mytilinae</taxon>
        <taxon>Mytilus</taxon>
    </lineage>
</organism>
<dbReference type="Proteomes" id="UP000507470">
    <property type="component" value="Unassembled WGS sequence"/>
</dbReference>
<sequence length="443" mass="50480">MGSRANRSTALQNMMKNIDFYREQATIAGKQNVEIMVFPEYGIYGGMKLSREGIESYLEYIPDPEENWNACQFPDKYENTDIQRHLSCLANDTSMYLVVNFGDRQSCVTRNYPNCPKDGHYQFNTNVVYNPKGDLIAKYHKKHLYNEKQFDIPPVTKLVTFETPFAWMDALPLLAAIQFHSAFATGAKVNFLAANINLPKYRFHGSGIYSPTGYKAFTYSESHGGRLLIADLPIVKTNAFMTNFQRPDFKIEQSSVGSRQFQSNVRRDPFMFVPIENNKRNVSVCDGKLCCSLYYERLGNASEYFAFGAFDGLHKSKVQPYYMKVCTLLKCKTANRTSCGGLVKESLTNFTSIKLKGTFETQYIFPEVLLADNGQLKLSSGDFWTYKDGTLESKHGFEHPVLSVSLFSRDYERDERDEINGGNSIYSNLFLITVVAIATFYIE</sequence>
<name>A0A6J8A8E9_MYTCO</name>
<comment type="similarity">
    <text evidence="1">Belongs to the carbon-nitrogen hydrolase superfamily. BTD/VNN family.</text>
</comment>
<dbReference type="Pfam" id="PF00795">
    <property type="entry name" value="CN_hydrolase"/>
    <property type="match status" value="1"/>
</dbReference>
<evidence type="ECO:0000313" key="4">
    <source>
        <dbReference type="EMBL" id="CAC5364006.1"/>
    </source>
</evidence>
<dbReference type="InterPro" id="IPR003010">
    <property type="entry name" value="C-N_Hydrolase"/>
</dbReference>
<protein>
    <submittedName>
        <fullName evidence="4">VNN</fullName>
        <ecNumber evidence="4">3.5.1.92</ecNumber>
    </submittedName>
</protein>
<keyword evidence="2 4" id="KW-0378">Hydrolase</keyword>
<evidence type="ECO:0000313" key="5">
    <source>
        <dbReference type="Proteomes" id="UP000507470"/>
    </source>
</evidence>
<dbReference type="Gene3D" id="3.60.110.10">
    <property type="entry name" value="Carbon-nitrogen hydrolase"/>
    <property type="match status" value="2"/>
</dbReference>
<evidence type="ECO:0000256" key="2">
    <source>
        <dbReference type="ARBA" id="ARBA00022801"/>
    </source>
</evidence>
<dbReference type="InterPro" id="IPR043957">
    <property type="entry name" value="Vanin_C"/>
</dbReference>
<accession>A0A6J8A8E9</accession>
<reference evidence="4 5" key="1">
    <citation type="submission" date="2020-06" db="EMBL/GenBank/DDBJ databases">
        <authorList>
            <person name="Li R."/>
            <person name="Bekaert M."/>
        </authorList>
    </citation>
    <scope>NUCLEOTIDE SEQUENCE [LARGE SCALE GENOMIC DNA]</scope>
    <source>
        <strain evidence="5">wild</strain>
    </source>
</reference>
<feature type="domain" description="CN hydrolase" evidence="3">
    <location>
        <begin position="1"/>
        <end position="234"/>
    </location>
</feature>
<dbReference type="EC" id="3.5.1.92" evidence="4"/>
<dbReference type="PROSITE" id="PS50263">
    <property type="entry name" value="CN_HYDROLASE"/>
    <property type="match status" value="1"/>
</dbReference>
<dbReference type="PANTHER" id="PTHR10609:SF27">
    <property type="entry name" value="CN HYDROLASE DOMAIN-CONTAINING PROTEIN-RELATED"/>
    <property type="match status" value="1"/>
</dbReference>
<evidence type="ECO:0000256" key="1">
    <source>
        <dbReference type="ARBA" id="ARBA00008225"/>
    </source>
</evidence>
<dbReference type="Pfam" id="PF19018">
    <property type="entry name" value="Vanin_C"/>
    <property type="match status" value="1"/>
</dbReference>
<dbReference type="AlphaFoldDB" id="A0A6J8A8E9"/>
<dbReference type="PANTHER" id="PTHR10609">
    <property type="entry name" value="BIOTINIDASE-RELATED"/>
    <property type="match status" value="1"/>
</dbReference>
<dbReference type="GO" id="GO:0017159">
    <property type="term" value="F:pantetheine hydrolase activity"/>
    <property type="evidence" value="ECO:0007669"/>
    <property type="project" value="UniProtKB-EC"/>
</dbReference>
<gene>
    <name evidence="4" type="ORF">MCOR_5210</name>
</gene>
<dbReference type="InterPro" id="IPR036526">
    <property type="entry name" value="C-N_Hydrolase_sf"/>
</dbReference>
<dbReference type="SUPFAM" id="SSF56317">
    <property type="entry name" value="Carbon-nitrogen hydrolase"/>
    <property type="match status" value="1"/>
</dbReference>
<dbReference type="EMBL" id="CACVKT020000930">
    <property type="protein sequence ID" value="CAC5364006.1"/>
    <property type="molecule type" value="Genomic_DNA"/>
</dbReference>
<proteinExistence type="inferred from homology"/>
<keyword evidence="5" id="KW-1185">Reference proteome</keyword>